<keyword evidence="3" id="KW-1185">Reference proteome</keyword>
<dbReference type="AlphaFoldDB" id="A0AAW0JPI4"/>
<comment type="caution">
    <text evidence="2">The sequence shown here is derived from an EMBL/GenBank/DDBJ whole genome shotgun (WGS) entry which is preliminary data.</text>
</comment>
<feature type="region of interest" description="Disordered" evidence="1">
    <location>
        <begin position="1"/>
        <end position="69"/>
    </location>
</feature>
<evidence type="ECO:0000313" key="3">
    <source>
        <dbReference type="Proteomes" id="UP001488838"/>
    </source>
</evidence>
<accession>A0AAW0JPI4</accession>
<evidence type="ECO:0000256" key="1">
    <source>
        <dbReference type="SAM" id="MobiDB-lite"/>
    </source>
</evidence>
<protein>
    <submittedName>
        <fullName evidence="2">Uncharacterized protein</fullName>
    </submittedName>
</protein>
<name>A0AAW0JPI4_MYOGA</name>
<dbReference type="EMBL" id="JBBHLL010000026">
    <property type="protein sequence ID" value="KAK7828504.1"/>
    <property type="molecule type" value="Genomic_DNA"/>
</dbReference>
<reference evidence="2 3" key="1">
    <citation type="journal article" date="2023" name="bioRxiv">
        <title>Conserved and derived expression patterns and positive selection on dental genes reveal complex evolutionary context of ever-growing rodent molars.</title>
        <authorList>
            <person name="Calamari Z.T."/>
            <person name="Song A."/>
            <person name="Cohen E."/>
            <person name="Akter M."/>
            <person name="Roy R.D."/>
            <person name="Hallikas O."/>
            <person name="Christensen M.M."/>
            <person name="Li P."/>
            <person name="Marangoni P."/>
            <person name="Jernvall J."/>
            <person name="Klein O.D."/>
        </authorList>
    </citation>
    <scope>NUCLEOTIDE SEQUENCE [LARGE SCALE GENOMIC DNA]</scope>
    <source>
        <strain evidence="2">V071</strain>
    </source>
</reference>
<dbReference type="Proteomes" id="UP001488838">
    <property type="component" value="Unassembled WGS sequence"/>
</dbReference>
<organism evidence="2 3">
    <name type="scientific">Myodes glareolus</name>
    <name type="common">Bank vole</name>
    <name type="synonym">Clethrionomys glareolus</name>
    <dbReference type="NCBI Taxonomy" id="447135"/>
    <lineage>
        <taxon>Eukaryota</taxon>
        <taxon>Metazoa</taxon>
        <taxon>Chordata</taxon>
        <taxon>Craniata</taxon>
        <taxon>Vertebrata</taxon>
        <taxon>Euteleostomi</taxon>
        <taxon>Mammalia</taxon>
        <taxon>Eutheria</taxon>
        <taxon>Euarchontoglires</taxon>
        <taxon>Glires</taxon>
        <taxon>Rodentia</taxon>
        <taxon>Myomorpha</taxon>
        <taxon>Muroidea</taxon>
        <taxon>Cricetidae</taxon>
        <taxon>Arvicolinae</taxon>
        <taxon>Myodes</taxon>
    </lineage>
</organism>
<proteinExistence type="predicted"/>
<feature type="compositionally biased region" description="Polar residues" evidence="1">
    <location>
        <begin position="20"/>
        <end position="31"/>
    </location>
</feature>
<gene>
    <name evidence="2" type="ORF">U0070_009013</name>
</gene>
<feature type="compositionally biased region" description="Basic and acidic residues" evidence="1">
    <location>
        <begin position="44"/>
        <end position="55"/>
    </location>
</feature>
<sequence length="69" mass="8025">MTEWEQSREREEFAQPAQLYVSSRSTLSSRFTHAKEEDNSDQVEVPRDQENDVSDKQSAVKMKTFGKLT</sequence>
<feature type="compositionally biased region" description="Basic and acidic residues" evidence="1">
    <location>
        <begin position="1"/>
        <end position="13"/>
    </location>
</feature>
<evidence type="ECO:0000313" key="2">
    <source>
        <dbReference type="EMBL" id="KAK7828504.1"/>
    </source>
</evidence>